<evidence type="ECO:0000313" key="2">
    <source>
        <dbReference type="Proteomes" id="UP000232196"/>
    </source>
</evidence>
<keyword evidence="2" id="KW-1185">Reference proteome</keyword>
<dbReference type="RefSeq" id="WP_100707831.1">
    <property type="nucleotide sequence ID" value="NZ_NPDL01000009.1"/>
</dbReference>
<reference evidence="1 2" key="1">
    <citation type="submission" date="2017-07" db="EMBL/GenBank/DDBJ databases">
        <title>Leptospira spp. isolated from tropical soils.</title>
        <authorList>
            <person name="Thibeaux R."/>
            <person name="Iraola G."/>
            <person name="Ferres I."/>
            <person name="Bierque E."/>
            <person name="Girault D."/>
            <person name="Soupe-Gilbert M.-E."/>
            <person name="Picardeau M."/>
            <person name="Goarant C."/>
        </authorList>
    </citation>
    <scope>NUCLEOTIDE SEQUENCE [LARGE SCALE GENOMIC DNA]</scope>
    <source>
        <strain evidence="1 2">MCA1-C-A1</strain>
    </source>
</reference>
<evidence type="ECO:0000313" key="1">
    <source>
        <dbReference type="EMBL" id="PJZ24230.1"/>
    </source>
</evidence>
<proteinExistence type="predicted"/>
<accession>A0A2M9X952</accession>
<organism evidence="1 2">
    <name type="scientific">Leptospira hartskeerlii</name>
    <dbReference type="NCBI Taxonomy" id="2023177"/>
    <lineage>
        <taxon>Bacteria</taxon>
        <taxon>Pseudomonadati</taxon>
        <taxon>Spirochaetota</taxon>
        <taxon>Spirochaetia</taxon>
        <taxon>Leptospirales</taxon>
        <taxon>Leptospiraceae</taxon>
        <taxon>Leptospira</taxon>
    </lineage>
</organism>
<dbReference type="Proteomes" id="UP000232196">
    <property type="component" value="Unassembled WGS sequence"/>
</dbReference>
<name>A0A2M9X952_9LEPT</name>
<gene>
    <name evidence="1" type="ORF">CH357_16295</name>
</gene>
<dbReference type="AlphaFoldDB" id="A0A2M9X952"/>
<dbReference type="EMBL" id="NPDN01000009">
    <property type="protein sequence ID" value="PJZ24230.1"/>
    <property type="molecule type" value="Genomic_DNA"/>
</dbReference>
<sequence length="78" mass="8893">MNEEIQALNKIVAIVDEKASLFKKDWSHMPKIRATTEKKLILDLIENALQLAKNIRPAPNDLLGDLQKLKAEFSRLPI</sequence>
<dbReference type="OrthoDB" id="331558at2"/>
<protein>
    <submittedName>
        <fullName evidence="1">Uncharacterized protein</fullName>
    </submittedName>
</protein>
<comment type="caution">
    <text evidence="1">The sequence shown here is derived from an EMBL/GenBank/DDBJ whole genome shotgun (WGS) entry which is preliminary data.</text>
</comment>